<evidence type="ECO:0000256" key="1">
    <source>
        <dbReference type="SAM" id="MobiDB-lite"/>
    </source>
</evidence>
<feature type="region of interest" description="Disordered" evidence="1">
    <location>
        <begin position="1"/>
        <end position="22"/>
    </location>
</feature>
<name>A0A6C0CPU1_9ZZZZ</name>
<sequence>MTQTKRKQKRYKHKRKTRRRNHLPKDNIILSSTARNIIQDDLYKTYRSRFINKPSLKNLEELETVLQHTIQKDLVKNNSYSPSINKKLVSIRSVRYHPIFECNDFSALERTINKDDMKINVSRDGKQTCTSVYSELAKQTFLKALKNDKISCGKLIVPIQYHTNCWFNTLFMCFFISDKGRKFFRFLRQAMIEGKLVNGKEITPKSLRNSMIMFNAAIEAVQNKNNLLTNASLALNTNAIIHSIYRSIPKSFKQQHYGIKDVDEYGNPLAFYNDLIEYIDPNGRVSPRMKILSQNMEVSDFLEGNNKETSDIVIIQLYNSEYSPNYAKSNHFKKRTMIKHHDTTYKLDSAVVRDNTHTHFSCAITCNGREMIYDGAAFTKLTTKRWKNMLNKNKNWKLPGSSNTWNFTKGYQILFYFKH</sequence>
<organism evidence="2">
    <name type="scientific">viral metagenome</name>
    <dbReference type="NCBI Taxonomy" id="1070528"/>
    <lineage>
        <taxon>unclassified sequences</taxon>
        <taxon>metagenomes</taxon>
        <taxon>organismal metagenomes</taxon>
    </lineage>
</organism>
<proteinExistence type="predicted"/>
<accession>A0A6C0CPU1</accession>
<dbReference type="AlphaFoldDB" id="A0A6C0CPU1"/>
<reference evidence="2" key="1">
    <citation type="journal article" date="2020" name="Nature">
        <title>Giant virus diversity and host interactions through global metagenomics.</title>
        <authorList>
            <person name="Schulz F."/>
            <person name="Roux S."/>
            <person name="Paez-Espino D."/>
            <person name="Jungbluth S."/>
            <person name="Walsh D.A."/>
            <person name="Denef V.J."/>
            <person name="McMahon K.D."/>
            <person name="Konstantinidis K.T."/>
            <person name="Eloe-Fadrosh E.A."/>
            <person name="Kyrpides N.C."/>
            <person name="Woyke T."/>
        </authorList>
    </citation>
    <scope>NUCLEOTIDE SEQUENCE</scope>
    <source>
        <strain evidence="2">GVMAG-M-3300021425-30</strain>
    </source>
</reference>
<protein>
    <submittedName>
        <fullName evidence="2">Uncharacterized protein</fullName>
    </submittedName>
</protein>
<dbReference type="EMBL" id="MN739467">
    <property type="protein sequence ID" value="QHT06303.1"/>
    <property type="molecule type" value="Genomic_DNA"/>
</dbReference>
<evidence type="ECO:0000313" key="2">
    <source>
        <dbReference type="EMBL" id="QHT06303.1"/>
    </source>
</evidence>